<dbReference type="InterPro" id="IPR036770">
    <property type="entry name" value="Ankyrin_rpt-contain_sf"/>
</dbReference>
<evidence type="ECO:0000256" key="2">
    <source>
        <dbReference type="ARBA" id="ARBA00023043"/>
    </source>
</evidence>
<feature type="repeat" description="ANK" evidence="3">
    <location>
        <begin position="104"/>
        <end position="136"/>
    </location>
</feature>
<keyword evidence="5" id="KW-1185">Reference proteome</keyword>
<dbReference type="OrthoDB" id="539213at2759"/>
<dbReference type="SUPFAM" id="SSF48403">
    <property type="entry name" value="Ankyrin repeat"/>
    <property type="match status" value="1"/>
</dbReference>
<evidence type="ECO:0000256" key="1">
    <source>
        <dbReference type="ARBA" id="ARBA00022737"/>
    </source>
</evidence>
<keyword evidence="1" id="KW-0677">Repeat</keyword>
<evidence type="ECO:0000256" key="3">
    <source>
        <dbReference type="PROSITE-ProRule" id="PRU00023"/>
    </source>
</evidence>
<keyword evidence="2 3" id="KW-0040">ANK repeat</keyword>
<accession>A0A8H7PV33</accession>
<dbReference type="PANTHER" id="PTHR24173">
    <property type="entry name" value="ANKYRIN REPEAT CONTAINING"/>
    <property type="match status" value="1"/>
</dbReference>
<dbReference type="AlphaFoldDB" id="A0A8H7PV33"/>
<dbReference type="PANTHER" id="PTHR24173:SF74">
    <property type="entry name" value="ANKYRIN REPEAT DOMAIN-CONTAINING PROTEIN 16"/>
    <property type="match status" value="1"/>
</dbReference>
<sequence length="335" mass="37347">MDKKVVKLVHAGDAEQLDKTLQEIDKEEKSRLLHTIYTHGDSIAHFAAREHQLEILKVLARHQCPFEISNENGRQPLHEAINSQSCMEFLVSECKVDVNAMKRGDWTAIMIAAMKGLTDSVKFLLQHGARLDMINRDGWNALHLAVKEGGDVFSDLSTFLIDKYPEASLAVSKSGRLPVQTAARCNEDSFLTLYLLTHSPHGPKAILNHQDNSGQNLLQDAVAAKNIPLVQTLIQDYEADANVPDKLGRTAIHHAAMIGCMDVMVVLRDLERRHITKIDWDRADSWDEWTPLMHSAREGHRETSKFLIEECGADCSKLDKQGRTAGDIGKSDGSG</sequence>
<dbReference type="PROSITE" id="PS50088">
    <property type="entry name" value="ANK_REPEAT"/>
    <property type="match status" value="1"/>
</dbReference>
<evidence type="ECO:0000313" key="5">
    <source>
        <dbReference type="Proteomes" id="UP000612746"/>
    </source>
</evidence>
<gene>
    <name evidence="4" type="ORF">INT44_003648</name>
</gene>
<dbReference type="Proteomes" id="UP000612746">
    <property type="component" value="Unassembled WGS sequence"/>
</dbReference>
<dbReference type="InterPro" id="IPR002110">
    <property type="entry name" value="Ankyrin_rpt"/>
</dbReference>
<dbReference type="Gene3D" id="1.25.40.20">
    <property type="entry name" value="Ankyrin repeat-containing domain"/>
    <property type="match status" value="2"/>
</dbReference>
<dbReference type="EMBL" id="JAEPRA010000009">
    <property type="protein sequence ID" value="KAG2180641.1"/>
    <property type="molecule type" value="Genomic_DNA"/>
</dbReference>
<dbReference type="Pfam" id="PF12796">
    <property type="entry name" value="Ank_2"/>
    <property type="match status" value="2"/>
</dbReference>
<protein>
    <submittedName>
        <fullName evidence="4">Uncharacterized protein</fullName>
    </submittedName>
</protein>
<comment type="caution">
    <text evidence="4">The sequence shown here is derived from an EMBL/GenBank/DDBJ whole genome shotgun (WGS) entry which is preliminary data.</text>
</comment>
<name>A0A8H7PV33_9FUNG</name>
<proteinExistence type="predicted"/>
<organism evidence="4 5">
    <name type="scientific">Umbelopsis vinacea</name>
    <dbReference type="NCBI Taxonomy" id="44442"/>
    <lineage>
        <taxon>Eukaryota</taxon>
        <taxon>Fungi</taxon>
        <taxon>Fungi incertae sedis</taxon>
        <taxon>Mucoromycota</taxon>
        <taxon>Mucoromycotina</taxon>
        <taxon>Umbelopsidomycetes</taxon>
        <taxon>Umbelopsidales</taxon>
        <taxon>Umbelopsidaceae</taxon>
        <taxon>Umbelopsis</taxon>
    </lineage>
</organism>
<dbReference type="SMART" id="SM00248">
    <property type="entry name" value="ANK"/>
    <property type="match status" value="7"/>
</dbReference>
<dbReference type="PROSITE" id="PS50297">
    <property type="entry name" value="ANK_REP_REGION"/>
    <property type="match status" value="1"/>
</dbReference>
<reference evidence="4" key="1">
    <citation type="submission" date="2020-12" db="EMBL/GenBank/DDBJ databases">
        <title>Metabolic potential, ecology and presence of endohyphal bacteria is reflected in genomic diversity of Mucoromycotina.</title>
        <authorList>
            <person name="Muszewska A."/>
            <person name="Okrasinska A."/>
            <person name="Steczkiewicz K."/>
            <person name="Drgas O."/>
            <person name="Orlowska M."/>
            <person name="Perlinska-Lenart U."/>
            <person name="Aleksandrzak-Piekarczyk T."/>
            <person name="Szatraj K."/>
            <person name="Zielenkiewicz U."/>
            <person name="Pilsyk S."/>
            <person name="Malc E."/>
            <person name="Mieczkowski P."/>
            <person name="Kruszewska J.S."/>
            <person name="Biernat P."/>
            <person name="Pawlowska J."/>
        </authorList>
    </citation>
    <scope>NUCLEOTIDE SEQUENCE</scope>
    <source>
        <strain evidence="4">WA0000051536</strain>
    </source>
</reference>
<evidence type="ECO:0000313" key="4">
    <source>
        <dbReference type="EMBL" id="KAG2180641.1"/>
    </source>
</evidence>